<proteinExistence type="predicted"/>
<evidence type="ECO:0000313" key="2">
    <source>
        <dbReference type="Proteomes" id="UP001187531"/>
    </source>
</evidence>
<reference evidence="1" key="1">
    <citation type="submission" date="2023-07" db="EMBL/GenBank/DDBJ databases">
        <title>Chromosome-level genome assembly of Artemia franciscana.</title>
        <authorList>
            <person name="Jo E."/>
        </authorList>
    </citation>
    <scope>NUCLEOTIDE SEQUENCE</scope>
    <source>
        <tissue evidence="1">Whole body</tissue>
    </source>
</reference>
<gene>
    <name evidence="1" type="ORF">QYM36_015629</name>
</gene>
<accession>A0AA88HFF8</accession>
<protein>
    <submittedName>
        <fullName evidence="1">Uncharacterized protein</fullName>
    </submittedName>
</protein>
<dbReference type="Proteomes" id="UP001187531">
    <property type="component" value="Unassembled WGS sequence"/>
</dbReference>
<sequence length="82" mass="8887">MDLLRLCFVSPIDRARRIADNLKDLATTEPPKPPPGVEYPLGGSQILIIDGSVREAACEAFYEIDGDMVNLATMVLDAVAQV</sequence>
<evidence type="ECO:0000313" key="1">
    <source>
        <dbReference type="EMBL" id="KAK2708003.1"/>
    </source>
</evidence>
<dbReference type="AlphaFoldDB" id="A0AA88HFF8"/>
<comment type="caution">
    <text evidence="1">The sequence shown here is derived from an EMBL/GenBank/DDBJ whole genome shotgun (WGS) entry which is preliminary data.</text>
</comment>
<dbReference type="EMBL" id="JAVRJZ010000019">
    <property type="protein sequence ID" value="KAK2708003.1"/>
    <property type="molecule type" value="Genomic_DNA"/>
</dbReference>
<name>A0AA88HFF8_ARTSF</name>
<organism evidence="1 2">
    <name type="scientific">Artemia franciscana</name>
    <name type="common">Brine shrimp</name>
    <name type="synonym">Artemia sanfranciscana</name>
    <dbReference type="NCBI Taxonomy" id="6661"/>
    <lineage>
        <taxon>Eukaryota</taxon>
        <taxon>Metazoa</taxon>
        <taxon>Ecdysozoa</taxon>
        <taxon>Arthropoda</taxon>
        <taxon>Crustacea</taxon>
        <taxon>Branchiopoda</taxon>
        <taxon>Anostraca</taxon>
        <taxon>Artemiidae</taxon>
        <taxon>Artemia</taxon>
    </lineage>
</organism>
<keyword evidence="2" id="KW-1185">Reference proteome</keyword>